<dbReference type="Pfam" id="PF06965">
    <property type="entry name" value="Na_H_antiport_1"/>
    <property type="match status" value="1"/>
</dbReference>
<name>A0A4S1CD28_9BACT</name>
<dbReference type="GO" id="GO:0015385">
    <property type="term" value="F:sodium:proton antiporter activity"/>
    <property type="evidence" value="ECO:0007669"/>
    <property type="project" value="TreeGrafter"/>
</dbReference>
<dbReference type="RefSeq" id="WP_135870532.1">
    <property type="nucleotide sequence ID" value="NZ_SRSC01000003.1"/>
</dbReference>
<reference evidence="7 8" key="1">
    <citation type="submission" date="2019-04" db="EMBL/GenBank/DDBJ databases">
        <title>Geobacter oryzae sp. nov., ferric-reducing bacteria isolated from paddy soil.</title>
        <authorList>
            <person name="Xu Z."/>
            <person name="Masuda Y."/>
            <person name="Itoh H."/>
            <person name="Senoo K."/>
        </authorList>
    </citation>
    <scope>NUCLEOTIDE SEQUENCE [LARGE SCALE GENOMIC DNA]</scope>
    <source>
        <strain evidence="7 8">Red111</strain>
    </source>
</reference>
<keyword evidence="4 6" id="KW-1133">Transmembrane helix</keyword>
<evidence type="ECO:0000313" key="7">
    <source>
        <dbReference type="EMBL" id="TGU71093.1"/>
    </source>
</evidence>
<comment type="subcellular location">
    <subcellularLocation>
        <location evidence="1">Cell inner membrane</location>
        <topology evidence="1">Multi-pass membrane protein</topology>
    </subcellularLocation>
</comment>
<dbReference type="PANTHER" id="PTHR30341">
    <property type="entry name" value="SODIUM ION/PROTON ANTIPORTER NHAA-RELATED"/>
    <property type="match status" value="1"/>
</dbReference>
<dbReference type="Gene3D" id="1.20.1530.10">
    <property type="entry name" value="Na+/H+ antiporter like domain"/>
    <property type="match status" value="1"/>
</dbReference>
<dbReference type="InterPro" id="IPR004670">
    <property type="entry name" value="NhaA"/>
</dbReference>
<feature type="transmembrane region" description="Helical" evidence="6">
    <location>
        <begin position="83"/>
        <end position="104"/>
    </location>
</feature>
<dbReference type="GO" id="GO:0005886">
    <property type="term" value="C:plasma membrane"/>
    <property type="evidence" value="ECO:0007669"/>
    <property type="project" value="UniProtKB-SubCell"/>
</dbReference>
<evidence type="ECO:0000256" key="1">
    <source>
        <dbReference type="ARBA" id="ARBA00004429"/>
    </source>
</evidence>
<dbReference type="AlphaFoldDB" id="A0A4S1CD28"/>
<dbReference type="GO" id="GO:0006885">
    <property type="term" value="P:regulation of pH"/>
    <property type="evidence" value="ECO:0007669"/>
    <property type="project" value="InterPro"/>
</dbReference>
<evidence type="ECO:0000256" key="4">
    <source>
        <dbReference type="ARBA" id="ARBA00022989"/>
    </source>
</evidence>
<dbReference type="EMBL" id="SRSC01000003">
    <property type="protein sequence ID" value="TGU71093.1"/>
    <property type="molecule type" value="Genomic_DNA"/>
</dbReference>
<feature type="transmembrane region" description="Helical" evidence="6">
    <location>
        <begin position="116"/>
        <end position="136"/>
    </location>
</feature>
<dbReference type="PANTHER" id="PTHR30341:SF0">
    <property type="entry name" value="NA(+)_H(+) ANTIPORTER NHAA"/>
    <property type="match status" value="1"/>
</dbReference>
<proteinExistence type="predicted"/>
<feature type="transmembrane region" description="Helical" evidence="6">
    <location>
        <begin position="142"/>
        <end position="163"/>
    </location>
</feature>
<evidence type="ECO:0000256" key="5">
    <source>
        <dbReference type="ARBA" id="ARBA00023136"/>
    </source>
</evidence>
<organism evidence="7 8">
    <name type="scientific">Geomonas terrae</name>
    <dbReference type="NCBI Taxonomy" id="2562681"/>
    <lineage>
        <taxon>Bacteria</taxon>
        <taxon>Pseudomonadati</taxon>
        <taxon>Thermodesulfobacteriota</taxon>
        <taxon>Desulfuromonadia</taxon>
        <taxon>Geobacterales</taxon>
        <taxon>Geobacteraceae</taxon>
        <taxon>Geomonas</taxon>
    </lineage>
</organism>
<feature type="transmembrane region" description="Helical" evidence="6">
    <location>
        <begin position="287"/>
        <end position="307"/>
    </location>
</feature>
<evidence type="ECO:0000256" key="6">
    <source>
        <dbReference type="SAM" id="Phobius"/>
    </source>
</evidence>
<evidence type="ECO:0000256" key="3">
    <source>
        <dbReference type="ARBA" id="ARBA00022692"/>
    </source>
</evidence>
<accession>A0A4S1CD28</accession>
<feature type="transmembrane region" description="Helical" evidence="6">
    <location>
        <begin position="175"/>
        <end position="193"/>
    </location>
</feature>
<comment type="caution">
    <text evidence="7">The sequence shown here is derived from an EMBL/GenBank/DDBJ whole genome shotgun (WGS) entry which is preliminary data.</text>
</comment>
<keyword evidence="3 6" id="KW-0812">Transmembrane</keyword>
<feature type="transmembrane region" description="Helical" evidence="6">
    <location>
        <begin position="354"/>
        <end position="373"/>
    </location>
</feature>
<feature type="transmembrane region" description="Helical" evidence="6">
    <location>
        <begin position="261"/>
        <end position="281"/>
    </location>
</feature>
<feature type="transmembrane region" description="Helical" evidence="6">
    <location>
        <begin position="12"/>
        <end position="29"/>
    </location>
</feature>
<sequence>MKKQLSLLREFSVPLAAGVIAALAWANLAPQQYHHFLHDPLLAGLSVHFVTNDLFMAFFFGIAAVEITQSCLPGGDLYPLKRAVNPLLATVGGILGPVVLYLLLNAWIGAPSLARGWGIPTATDIALAWLAARFIFGKGHPAIAFLLLLAIADDAVGLIIIALFYGDPLAPVQPVWLLLCGAALVVCFSLRRFKVANYWPYLILGGTLSWSGLHLAHLHPALALTFVVPFLPHPPMEKRHMFDIDPEDLTPLSRFEHDWKLFVDLGLFVFGLVNAGVTFGAVGTATWLVLASLIAGKMVGITGFGLLGSKLGFPLPIGVGVRELVATSLTAGIGFTVALFVAGEAFADQELASSAKMGAMLSLCAFLPAALVAKAGRGRRSS</sequence>
<feature type="transmembrane region" description="Helical" evidence="6">
    <location>
        <begin position="41"/>
        <end position="63"/>
    </location>
</feature>
<protein>
    <submittedName>
        <fullName evidence="7">Sodium:proton antiporter</fullName>
    </submittedName>
</protein>
<evidence type="ECO:0000313" key="8">
    <source>
        <dbReference type="Proteomes" id="UP000306416"/>
    </source>
</evidence>
<evidence type="ECO:0000256" key="2">
    <source>
        <dbReference type="ARBA" id="ARBA00022475"/>
    </source>
</evidence>
<feature type="transmembrane region" description="Helical" evidence="6">
    <location>
        <begin position="319"/>
        <end position="342"/>
    </location>
</feature>
<dbReference type="Proteomes" id="UP000306416">
    <property type="component" value="Unassembled WGS sequence"/>
</dbReference>
<dbReference type="InterPro" id="IPR023171">
    <property type="entry name" value="Na/H_antiporter_dom_sf"/>
</dbReference>
<keyword evidence="5 6" id="KW-0472">Membrane</keyword>
<keyword evidence="8" id="KW-1185">Reference proteome</keyword>
<gene>
    <name evidence="7" type="ORF">E4633_12145</name>
</gene>
<keyword evidence="2" id="KW-1003">Cell membrane</keyword>